<comment type="caution">
    <text evidence="1">The sequence shown here is derived from an EMBL/GenBank/DDBJ whole genome shotgun (WGS) entry which is preliminary data.</text>
</comment>
<reference evidence="1 2" key="1">
    <citation type="journal article" date="2019" name="Commun. Biol.">
        <title>The bagworm genome reveals a unique fibroin gene that provides high tensile strength.</title>
        <authorList>
            <person name="Kono N."/>
            <person name="Nakamura H."/>
            <person name="Ohtoshi R."/>
            <person name="Tomita M."/>
            <person name="Numata K."/>
            <person name="Arakawa K."/>
        </authorList>
    </citation>
    <scope>NUCLEOTIDE SEQUENCE [LARGE SCALE GENOMIC DNA]</scope>
</reference>
<dbReference type="EMBL" id="BGZK01003525">
    <property type="protein sequence ID" value="GBP02201.1"/>
    <property type="molecule type" value="Genomic_DNA"/>
</dbReference>
<sequence>MNNPTKSAATDVSLSEETEMSLFRDSLEMLSEQTEANMNSKLDDVKVELFAKLATFNNEILSCKSPIAGDNGILNLCNNNQSESNVGHLNVQSLKPSSRSTKLDEFRNLVYGSGMGVIGFLRHEQSSEVKLLEFVNRCLLRLWELVMSLSWLEWFFESTDELSSISEMSAAYRRWKD</sequence>
<accession>A0A4C1SM31</accession>
<evidence type="ECO:0000313" key="1">
    <source>
        <dbReference type="EMBL" id="GBP02201.1"/>
    </source>
</evidence>
<keyword evidence="2" id="KW-1185">Reference proteome</keyword>
<evidence type="ECO:0000313" key="2">
    <source>
        <dbReference type="Proteomes" id="UP000299102"/>
    </source>
</evidence>
<gene>
    <name evidence="1" type="ORF">EVAR_69880_1</name>
</gene>
<dbReference type="OrthoDB" id="8043011at2759"/>
<name>A0A4C1SM31_EUMVA</name>
<protein>
    <submittedName>
        <fullName evidence="1">Uncharacterized protein</fullName>
    </submittedName>
</protein>
<dbReference type="AlphaFoldDB" id="A0A4C1SM31"/>
<dbReference type="Proteomes" id="UP000299102">
    <property type="component" value="Unassembled WGS sequence"/>
</dbReference>
<organism evidence="1 2">
    <name type="scientific">Eumeta variegata</name>
    <name type="common">Bagworm moth</name>
    <name type="synonym">Eumeta japonica</name>
    <dbReference type="NCBI Taxonomy" id="151549"/>
    <lineage>
        <taxon>Eukaryota</taxon>
        <taxon>Metazoa</taxon>
        <taxon>Ecdysozoa</taxon>
        <taxon>Arthropoda</taxon>
        <taxon>Hexapoda</taxon>
        <taxon>Insecta</taxon>
        <taxon>Pterygota</taxon>
        <taxon>Neoptera</taxon>
        <taxon>Endopterygota</taxon>
        <taxon>Lepidoptera</taxon>
        <taxon>Glossata</taxon>
        <taxon>Ditrysia</taxon>
        <taxon>Tineoidea</taxon>
        <taxon>Psychidae</taxon>
        <taxon>Oiketicinae</taxon>
        <taxon>Eumeta</taxon>
    </lineage>
</organism>
<proteinExistence type="predicted"/>